<dbReference type="EMBL" id="QRVA01000005">
    <property type="protein sequence ID" value="RGS18175.1"/>
    <property type="molecule type" value="Genomic_DNA"/>
</dbReference>
<name>A0A412HH09_9BACT</name>
<keyword evidence="1" id="KW-0812">Transmembrane</keyword>
<feature type="transmembrane region" description="Helical" evidence="1">
    <location>
        <begin position="109"/>
        <end position="129"/>
    </location>
</feature>
<proteinExistence type="predicted"/>
<feature type="transmembrane region" description="Helical" evidence="1">
    <location>
        <begin position="161"/>
        <end position="182"/>
    </location>
</feature>
<gene>
    <name evidence="2" type="ORF">DWY11_03810</name>
</gene>
<keyword evidence="1" id="KW-1133">Transmembrane helix</keyword>
<evidence type="ECO:0000313" key="3">
    <source>
        <dbReference type="Proteomes" id="UP000283872"/>
    </source>
</evidence>
<dbReference type="RefSeq" id="WP_147337043.1">
    <property type="nucleotide sequence ID" value="NZ_QRVA01000005.1"/>
</dbReference>
<accession>A0A412HH09</accession>
<dbReference type="Proteomes" id="UP000283872">
    <property type="component" value="Unassembled WGS sequence"/>
</dbReference>
<feature type="transmembrane region" description="Helical" evidence="1">
    <location>
        <begin position="455"/>
        <end position="473"/>
    </location>
</feature>
<organism evidence="2 3">
    <name type="scientific">Segatella copri</name>
    <dbReference type="NCBI Taxonomy" id="165179"/>
    <lineage>
        <taxon>Bacteria</taxon>
        <taxon>Pseudomonadati</taxon>
        <taxon>Bacteroidota</taxon>
        <taxon>Bacteroidia</taxon>
        <taxon>Bacteroidales</taxon>
        <taxon>Prevotellaceae</taxon>
        <taxon>Segatella</taxon>
    </lineage>
</organism>
<evidence type="ECO:0000313" key="2">
    <source>
        <dbReference type="EMBL" id="RGS18175.1"/>
    </source>
</evidence>
<sequence length="531" mass="59677">MKFIVPIIVLGIIMLQFYFFVKNLKRMHQFRDIFMKKGTWDISHDRDSGFVKGIYGQGNIIFSSIKDSINKYLNNSVGSVIDYNLLKDAVDRHCETVEEDISTQTPVPLYCGLAGTMLGVIIGLGSLLFTDSITSLMTNSSAQQSAFYSAADGVSDLLTGVAWAMVASIFGIGLTTLNSLLFKKCKLQEESGKNEFLAWMQSVLLPELPSDTSDALNKLVKNLNRFNNTFSSNTQELGGTLSKVNESYKFQADIIQKVHDMDVMKMATANVNVLKELKGCTEKLEDFQYYLNSVKGYTTAIEKFNEQFFAESDRLHVLEEIRDFFIRNKAEIAKNLTDETDALKTALKTLQNTSVTNMAELEKVLTDEVDTFKTINKQLLDQFTSQLEAFPKMNKNLEAISQIPSALTTLANKIEKNNSITIEKINKKVERIEFLATTTPEGSRKEARFPAWGKLLLVMCAIMFFISSLFMGYCSYRIMSDTSVMRNANSLDEEMVDSVSDSLSHVVKQEPVDTVAQLKQNIVNNRKGNVE</sequence>
<feature type="transmembrane region" description="Helical" evidence="1">
    <location>
        <begin position="6"/>
        <end position="21"/>
    </location>
</feature>
<keyword evidence="1" id="KW-0472">Membrane</keyword>
<comment type="caution">
    <text evidence="2">The sequence shown here is derived from an EMBL/GenBank/DDBJ whole genome shotgun (WGS) entry which is preliminary data.</text>
</comment>
<dbReference type="AlphaFoldDB" id="A0A412HH09"/>
<evidence type="ECO:0000256" key="1">
    <source>
        <dbReference type="SAM" id="Phobius"/>
    </source>
</evidence>
<protein>
    <recommendedName>
        <fullName evidence="4">MotA/TolQ/ExbB proton channel domain-containing protein</fullName>
    </recommendedName>
</protein>
<evidence type="ECO:0008006" key="4">
    <source>
        <dbReference type="Google" id="ProtNLM"/>
    </source>
</evidence>
<reference evidence="2 3" key="1">
    <citation type="submission" date="2018-08" db="EMBL/GenBank/DDBJ databases">
        <title>A genome reference for cultivated species of the human gut microbiota.</title>
        <authorList>
            <person name="Zou Y."/>
            <person name="Xue W."/>
            <person name="Luo G."/>
        </authorList>
    </citation>
    <scope>NUCLEOTIDE SEQUENCE [LARGE SCALE GENOMIC DNA]</scope>
    <source>
        <strain evidence="2 3">AF24-12</strain>
    </source>
</reference>